<accession>A0ABQ9ICD3</accession>
<name>A0ABQ9ICD3_9NEOP</name>
<evidence type="ECO:0000256" key="2">
    <source>
        <dbReference type="SAM" id="SignalP"/>
    </source>
</evidence>
<feature type="region of interest" description="Disordered" evidence="1">
    <location>
        <begin position="129"/>
        <end position="164"/>
    </location>
</feature>
<keyword evidence="4" id="KW-1185">Reference proteome</keyword>
<reference evidence="3 4" key="1">
    <citation type="submission" date="2023-02" db="EMBL/GenBank/DDBJ databases">
        <title>LHISI_Scaffold_Assembly.</title>
        <authorList>
            <person name="Stuart O.P."/>
            <person name="Cleave R."/>
            <person name="Magrath M.J.L."/>
            <person name="Mikheyev A.S."/>
        </authorList>
    </citation>
    <scope>NUCLEOTIDE SEQUENCE [LARGE SCALE GENOMIC DNA]</scope>
    <source>
        <strain evidence="3">Daus_M_001</strain>
        <tissue evidence="3">Leg muscle</tissue>
    </source>
</reference>
<feature type="signal peptide" evidence="2">
    <location>
        <begin position="1"/>
        <end position="21"/>
    </location>
</feature>
<proteinExistence type="predicted"/>
<keyword evidence="2" id="KW-0732">Signal</keyword>
<evidence type="ECO:0000313" key="3">
    <source>
        <dbReference type="EMBL" id="KAJ8894342.1"/>
    </source>
</evidence>
<feature type="chain" id="PRO_5045875441" evidence="2">
    <location>
        <begin position="22"/>
        <end position="1611"/>
    </location>
</feature>
<feature type="region of interest" description="Disordered" evidence="1">
    <location>
        <begin position="649"/>
        <end position="687"/>
    </location>
</feature>
<dbReference type="PROSITE" id="PS51257">
    <property type="entry name" value="PROKAR_LIPOPROTEIN"/>
    <property type="match status" value="1"/>
</dbReference>
<comment type="caution">
    <text evidence="3">The sequence shown here is derived from an EMBL/GenBank/DDBJ whole genome shotgun (WGS) entry which is preliminary data.</text>
</comment>
<dbReference type="Proteomes" id="UP001159363">
    <property type="component" value="Chromosome 2"/>
</dbReference>
<dbReference type="EMBL" id="JARBHB010000002">
    <property type="protein sequence ID" value="KAJ8894342.1"/>
    <property type="molecule type" value="Genomic_DNA"/>
</dbReference>
<protein>
    <submittedName>
        <fullName evidence="3">Uncharacterized protein</fullName>
    </submittedName>
</protein>
<evidence type="ECO:0000313" key="4">
    <source>
        <dbReference type="Proteomes" id="UP001159363"/>
    </source>
</evidence>
<sequence>MYRYVAGRMTILLLLLAGCTGEPVRRIISVCPINYWPYGGCRRPTGRAEQLDPGACVHLVRARMYFPSATTWVCEDRLYVQRDAEMPTHGAASISQLSDHLRLPGKLYCLLGELERTCVERFNAAGTPGSVDPSKVRMEQRRNEGAGGNGRSPIKPADQRHSPARFPLTRPGIEPGSQWCEVSEAAKRYLALRVTCCGLTRQRAAGIGERDQTKHSGGCSSELGSAHCNGVLSARVTNQFSGDNFTCDSSVRSDRTGGRENLHADWLCESEREVIHIACLQLRHPNLSILKAHFGQRICRPYSDRVNVTSLDAEFRTRPIVDTAFTRTCNVNYIRCFCGGIWGFGVLLQLWATARHSAATMYSHQLSDERRAKGCARQETSLYLRRRDPETFLYTFDIVTCYLAHLPRGHATVARLLQGRSPREIISRPAVVPLQNFPRLVSRELHGDTLQQLLPAASNDRAVSTCTLYAASMQKEPANRFKSPAGSLRIFLSGNPAGRCRWSAAFLRGLPFPPPLRSGSAPYSPDFTLIGSQEIAVEQPISLHSLCFGPSSPPILYPSAVRDTNIIIIDPLTLVMPSFILLRLGSSMHLDWQLKFLATRSRHFKSTSLAETPTYHLLHLKGQALCNFKQLMLYSDADISSTVYTLNTAEASSRGKQSTPLPSVRPRSANTQLTSREHTPGASTKLDSWRPCMTYRKEHAVTRAPLATITVTTHTMSKSFSSSAQLAVLTRRTQQEPVTRVEPGETECIAATHERAARHPLRTSCDISNRQFRRFETNFISISSPALNSNGATVFCVDIRSDLGSSFEPRWRNRALVIFYLMTMNRQQNYTLKQLPQLVGRMRVSLRDAKAFYVAPFSGAGMTWQEGGDRSEIRAWPPLDPTPPLYLSALPQGKAAAISPIGGSHLGCPNTAAWAARHWRRGGNENRYSGPTRASTATFHPDYFRGVSFHFCRRRLNLGGSLSARPRPVFAQPGAAVVKLLIAGPPAPRPGDFARSCSLQTLLKACLKFYLQSDEYFANSFGGEVDFKHLFFSPAVLIGRQFFRHAPCCRAQQCERVLNSPVQRPRLITATNQHMIMSRVHRELSILACCQLNPRNTRGSTYGIAWYRGNLRRSRHDGNTARLACRSDEALGVRASVARIAPSLLDLEHPTLHTCAYSLCLSRPSNPLLNLLRVAVVPHLLNVSLGTAVCVKSRMKVTLHIPTISVLSAVAFSSNKAGKKNSLYLFLFLIKPVVALEARVSKVAAMRNRAACFTCQIKSGVTTVIVIVAVHTVHRVMASVVRALISYCGSEPIVVIGSVSEVSCGKPSSFVNVTAKLACSHDPRTGMNPISCFKSRAWCIGAGDSRPPSWYVTRLPFYPESSRITARWSQGHGASEPETPGRHLGTSPDCHFTLRVVGLRRCGVKGMVHRSRRLPAAILGASQAGRRPTSTRHTAVSRCILVVIEQSSVGGVAPSRGMIHRRIAFAKMFVLFIRRKKWKEKSFARDKRRRYSCILAVAHASGPCTERSADVYTYSANFCAFIYEEITTSSVVNERTEQKCHLHLSVPRYCSLGSAIPPSPVTVENGMQTPRLRTYSLDSESTIPDQLQIGNVDLTKQTPTKRLMELSIIYL</sequence>
<organism evidence="3 4">
    <name type="scientific">Dryococelus australis</name>
    <dbReference type="NCBI Taxonomy" id="614101"/>
    <lineage>
        <taxon>Eukaryota</taxon>
        <taxon>Metazoa</taxon>
        <taxon>Ecdysozoa</taxon>
        <taxon>Arthropoda</taxon>
        <taxon>Hexapoda</taxon>
        <taxon>Insecta</taxon>
        <taxon>Pterygota</taxon>
        <taxon>Neoptera</taxon>
        <taxon>Polyneoptera</taxon>
        <taxon>Phasmatodea</taxon>
        <taxon>Verophasmatodea</taxon>
        <taxon>Anareolatae</taxon>
        <taxon>Phasmatidae</taxon>
        <taxon>Eurycanthinae</taxon>
        <taxon>Dryococelus</taxon>
    </lineage>
</organism>
<gene>
    <name evidence="3" type="ORF">PR048_006968</name>
</gene>
<feature type="compositionally biased region" description="Basic and acidic residues" evidence="1">
    <location>
        <begin position="134"/>
        <end position="144"/>
    </location>
</feature>
<feature type="compositionally biased region" description="Polar residues" evidence="1">
    <location>
        <begin position="649"/>
        <end position="661"/>
    </location>
</feature>
<evidence type="ECO:0000256" key="1">
    <source>
        <dbReference type="SAM" id="MobiDB-lite"/>
    </source>
</evidence>